<dbReference type="AlphaFoldDB" id="S7W6Y5"/>
<dbReference type="InterPro" id="IPR013783">
    <property type="entry name" value="Ig-like_fold"/>
</dbReference>
<dbReference type="InParanoid" id="S7W6Y5"/>
<dbReference type="PROSITE" id="PS50202">
    <property type="entry name" value="MSP"/>
    <property type="match status" value="1"/>
</dbReference>
<dbReference type="SUPFAM" id="SSF49354">
    <property type="entry name" value="PapD-like"/>
    <property type="match status" value="1"/>
</dbReference>
<evidence type="ECO:0000313" key="2">
    <source>
        <dbReference type="EMBL" id="EPR78585.1"/>
    </source>
</evidence>
<proteinExistence type="predicted"/>
<dbReference type="VEuPathDB" id="MicrosporidiaDB:SLOPH_2060"/>
<feature type="domain" description="MSP" evidence="1">
    <location>
        <begin position="1"/>
        <end position="114"/>
    </location>
</feature>
<name>S7W6Y5_SPRLO</name>
<comment type="caution">
    <text evidence="2">The sequence shown here is derived from an EMBL/GenBank/DDBJ whole genome shotgun (WGS) entry which is preliminary data.</text>
</comment>
<protein>
    <submittedName>
        <fullName evidence="2">Vesicle-associated membrane protein</fullName>
    </submittedName>
</protein>
<gene>
    <name evidence="2" type="ORF">SLOPH_2060</name>
</gene>
<dbReference type="InterPro" id="IPR000535">
    <property type="entry name" value="MSP_dom"/>
</dbReference>
<sequence length="151" mass="16993">MISSQISISDKIIIDPTTKKGNIIIHNRGLTGCAYKIKTTNPKGYTVKPSIDIIPPLENATVIILLNDKINNDDKFMIEVYEVDWRDKNLDLKTSLGKERAPIILSKKLMVVIKHQPAHNVHSDIHSLIDGVMLVSIFIKMMGIFKALVFE</sequence>
<dbReference type="OrthoDB" id="264603at2759"/>
<organism evidence="2 3">
    <name type="scientific">Spraguea lophii (strain 42_110)</name>
    <name type="common">Microsporidian parasite</name>
    <dbReference type="NCBI Taxonomy" id="1358809"/>
    <lineage>
        <taxon>Eukaryota</taxon>
        <taxon>Fungi</taxon>
        <taxon>Fungi incertae sedis</taxon>
        <taxon>Microsporidia</taxon>
        <taxon>Spragueidae</taxon>
        <taxon>Spraguea</taxon>
    </lineage>
</organism>
<accession>S7W6Y5</accession>
<dbReference type="HOGENOM" id="CLU_130507_0_0_1"/>
<keyword evidence="3" id="KW-1185">Reference proteome</keyword>
<reference evidence="3" key="1">
    <citation type="journal article" date="2013" name="PLoS Genet.">
        <title>The genome of Spraguea lophii and the basis of host-microsporidian interactions.</title>
        <authorList>
            <person name="Campbell S.E."/>
            <person name="Williams T.A."/>
            <person name="Yousuf A."/>
            <person name="Soanes D.M."/>
            <person name="Paszkiewicz K.H."/>
            <person name="Williams B.A.P."/>
        </authorList>
    </citation>
    <scope>NUCLEOTIDE SEQUENCE [LARGE SCALE GENOMIC DNA]</scope>
    <source>
        <strain evidence="3">42_110</strain>
    </source>
</reference>
<dbReference type="InterPro" id="IPR008962">
    <property type="entry name" value="PapD-like_sf"/>
</dbReference>
<evidence type="ECO:0000259" key="1">
    <source>
        <dbReference type="PROSITE" id="PS50202"/>
    </source>
</evidence>
<dbReference type="STRING" id="1358809.S7W6Y5"/>
<evidence type="ECO:0000313" key="3">
    <source>
        <dbReference type="Proteomes" id="UP000014978"/>
    </source>
</evidence>
<dbReference type="Proteomes" id="UP000014978">
    <property type="component" value="Unassembled WGS sequence"/>
</dbReference>
<dbReference type="Gene3D" id="2.60.40.10">
    <property type="entry name" value="Immunoglobulins"/>
    <property type="match status" value="1"/>
</dbReference>
<dbReference type="Pfam" id="PF00635">
    <property type="entry name" value="Motile_Sperm"/>
    <property type="match status" value="1"/>
</dbReference>
<dbReference type="EMBL" id="ATCN01000690">
    <property type="protein sequence ID" value="EPR78585.1"/>
    <property type="molecule type" value="Genomic_DNA"/>
</dbReference>